<dbReference type="Proteomes" id="UP001239111">
    <property type="component" value="Chromosome 4"/>
</dbReference>
<evidence type="ECO:0000313" key="1">
    <source>
        <dbReference type="EMBL" id="KAJ8666394.1"/>
    </source>
</evidence>
<gene>
    <name evidence="1" type="ORF">QAD02_008056</name>
</gene>
<reference evidence="1" key="1">
    <citation type="submission" date="2023-04" db="EMBL/GenBank/DDBJ databases">
        <title>A chromosome-level genome assembly of the parasitoid wasp Eretmocerus hayati.</title>
        <authorList>
            <person name="Zhong Y."/>
            <person name="Liu S."/>
            <person name="Liu Y."/>
        </authorList>
    </citation>
    <scope>NUCLEOTIDE SEQUENCE</scope>
    <source>
        <strain evidence="1">ZJU_SS_LIU_2023</strain>
    </source>
</reference>
<comment type="caution">
    <text evidence="1">The sequence shown here is derived from an EMBL/GenBank/DDBJ whole genome shotgun (WGS) entry which is preliminary data.</text>
</comment>
<name>A0ACC2N7U2_9HYME</name>
<proteinExistence type="predicted"/>
<organism evidence="1 2">
    <name type="scientific">Eretmocerus hayati</name>
    <dbReference type="NCBI Taxonomy" id="131215"/>
    <lineage>
        <taxon>Eukaryota</taxon>
        <taxon>Metazoa</taxon>
        <taxon>Ecdysozoa</taxon>
        <taxon>Arthropoda</taxon>
        <taxon>Hexapoda</taxon>
        <taxon>Insecta</taxon>
        <taxon>Pterygota</taxon>
        <taxon>Neoptera</taxon>
        <taxon>Endopterygota</taxon>
        <taxon>Hymenoptera</taxon>
        <taxon>Apocrita</taxon>
        <taxon>Proctotrupomorpha</taxon>
        <taxon>Chalcidoidea</taxon>
        <taxon>Aphelinidae</taxon>
        <taxon>Aphelininae</taxon>
        <taxon>Eretmocerus</taxon>
    </lineage>
</organism>
<accession>A0ACC2N7U2</accession>
<keyword evidence="2" id="KW-1185">Reference proteome</keyword>
<protein>
    <submittedName>
        <fullName evidence="1">Uncharacterized protein</fullName>
    </submittedName>
</protein>
<sequence length="359" mass="41558">MTRLGRTSEHYLLQALDEEKTLPSEDRRTNEHSSPGVELLDSLEVESRNHLLDEYEFMERYFPGWKENSQKVIRASTLVEDMETYRSKLWPQEEEVEYAKQELTMPPNSPPWRRYGREAEYHCLGPAELTEHEDKRRRQDNARKLVPSSTLRPTAKSWHPPGFSTEPQPIARQDVWTLSSEEFWEDYIIHKPDPKCIARPPLRFPIPTSSLPNHLPQFGIKQHCFAKVPETARDYKIFVKPGVRGYAKGVAREIIDACQCVIIHIWVPKDSSSWVCDACYAKAKGWNLAEIHRVGLKEFHHMAQCPGCGCAPYRVQEVSKCGICRWVSWIHLPSIYKGNIICAHPAETRVDDQPNSDNR</sequence>
<dbReference type="EMBL" id="CM056744">
    <property type="protein sequence ID" value="KAJ8666394.1"/>
    <property type="molecule type" value="Genomic_DNA"/>
</dbReference>
<evidence type="ECO:0000313" key="2">
    <source>
        <dbReference type="Proteomes" id="UP001239111"/>
    </source>
</evidence>